<keyword evidence="5" id="KW-0653">Protein transport</keyword>
<feature type="compositionally biased region" description="Low complexity" evidence="9">
    <location>
        <begin position="310"/>
        <end position="321"/>
    </location>
</feature>
<dbReference type="InterPro" id="IPR019529">
    <property type="entry name" value="Syntaxin-18_N"/>
</dbReference>
<name>A0A507EBU7_9FUNG</name>
<evidence type="ECO:0000256" key="1">
    <source>
        <dbReference type="ARBA" id="ARBA00004211"/>
    </source>
</evidence>
<dbReference type="PANTHER" id="PTHR15959">
    <property type="entry name" value="SYNTAXIN-18"/>
    <property type="match status" value="1"/>
</dbReference>
<keyword evidence="13" id="KW-1185">Reference proteome</keyword>
<keyword evidence="6 10" id="KW-1133">Transmembrane helix</keyword>
<reference evidence="12 13" key="1">
    <citation type="journal article" date="2019" name="Sci. Rep.">
        <title>Comparative genomics of chytrid fungi reveal insights into the obligate biotrophic and pathogenic lifestyle of Synchytrium endobioticum.</title>
        <authorList>
            <person name="van de Vossenberg B.T.L.H."/>
            <person name="Warris S."/>
            <person name="Nguyen H.D.T."/>
            <person name="van Gent-Pelzer M.P.E."/>
            <person name="Joly D.L."/>
            <person name="van de Geest H.C."/>
            <person name="Bonants P.J.M."/>
            <person name="Smith D.S."/>
            <person name="Levesque C.A."/>
            <person name="van der Lee T.A.J."/>
        </authorList>
    </citation>
    <scope>NUCLEOTIDE SEQUENCE [LARGE SCALE GENOMIC DNA]</scope>
    <source>
        <strain evidence="12 13">CBS 809.83</strain>
    </source>
</reference>
<comment type="similarity">
    <text evidence="2">Belongs to the syntaxin family.</text>
</comment>
<accession>A0A507EBU7</accession>
<proteinExistence type="inferred from homology"/>
<feature type="region of interest" description="Disordered" evidence="9">
    <location>
        <begin position="275"/>
        <end position="323"/>
    </location>
</feature>
<keyword evidence="4 10" id="KW-0812">Transmembrane</keyword>
<dbReference type="PANTHER" id="PTHR15959:SF0">
    <property type="entry name" value="SYNTAXIN-18"/>
    <property type="match status" value="1"/>
</dbReference>
<feature type="transmembrane region" description="Helical" evidence="10">
    <location>
        <begin position="418"/>
        <end position="437"/>
    </location>
</feature>
<comment type="subcellular location">
    <subcellularLocation>
        <location evidence="1">Membrane</location>
        <topology evidence="1">Single-pass type IV membrane protein</topology>
    </subcellularLocation>
</comment>
<dbReference type="PROSITE" id="PS50192">
    <property type="entry name" value="T_SNARE"/>
    <property type="match status" value="1"/>
</dbReference>
<dbReference type="EMBL" id="QEAQ01000008">
    <property type="protein sequence ID" value="TPX61284.1"/>
    <property type="molecule type" value="Genomic_DNA"/>
</dbReference>
<dbReference type="GO" id="GO:0031201">
    <property type="term" value="C:SNARE complex"/>
    <property type="evidence" value="ECO:0007669"/>
    <property type="project" value="TreeGrafter"/>
</dbReference>
<evidence type="ECO:0000256" key="8">
    <source>
        <dbReference type="ARBA" id="ARBA00023136"/>
    </source>
</evidence>
<dbReference type="GO" id="GO:0006890">
    <property type="term" value="P:retrograde vesicle-mediated transport, Golgi to endoplasmic reticulum"/>
    <property type="evidence" value="ECO:0007669"/>
    <property type="project" value="TreeGrafter"/>
</dbReference>
<dbReference type="Gene3D" id="1.20.5.110">
    <property type="match status" value="1"/>
</dbReference>
<evidence type="ECO:0000259" key="11">
    <source>
        <dbReference type="PROSITE" id="PS50192"/>
    </source>
</evidence>
<keyword evidence="8 10" id="KW-0472">Membrane</keyword>
<keyword evidence="3" id="KW-0813">Transport</keyword>
<evidence type="ECO:0000256" key="2">
    <source>
        <dbReference type="ARBA" id="ARBA00009063"/>
    </source>
</evidence>
<feature type="domain" description="T-SNARE coiled-coil homology" evidence="11">
    <location>
        <begin position="347"/>
        <end position="409"/>
    </location>
</feature>
<evidence type="ECO:0000256" key="10">
    <source>
        <dbReference type="SAM" id="Phobius"/>
    </source>
</evidence>
<evidence type="ECO:0000313" key="13">
    <source>
        <dbReference type="Proteomes" id="UP000318582"/>
    </source>
</evidence>
<gene>
    <name evidence="12" type="ORF">PhCBS80983_g01224</name>
</gene>
<evidence type="ECO:0000256" key="3">
    <source>
        <dbReference type="ARBA" id="ARBA00022448"/>
    </source>
</evidence>
<dbReference type="STRING" id="109895.A0A507EBU7"/>
<keyword evidence="7" id="KW-0175">Coiled coil</keyword>
<evidence type="ECO:0000256" key="5">
    <source>
        <dbReference type="ARBA" id="ARBA00022927"/>
    </source>
</evidence>
<dbReference type="GO" id="GO:0005783">
    <property type="term" value="C:endoplasmic reticulum"/>
    <property type="evidence" value="ECO:0007669"/>
    <property type="project" value="TreeGrafter"/>
</dbReference>
<organism evidence="12 13">
    <name type="scientific">Powellomyces hirtus</name>
    <dbReference type="NCBI Taxonomy" id="109895"/>
    <lineage>
        <taxon>Eukaryota</taxon>
        <taxon>Fungi</taxon>
        <taxon>Fungi incertae sedis</taxon>
        <taxon>Chytridiomycota</taxon>
        <taxon>Chytridiomycota incertae sedis</taxon>
        <taxon>Chytridiomycetes</taxon>
        <taxon>Spizellomycetales</taxon>
        <taxon>Powellomycetaceae</taxon>
        <taxon>Powellomyces</taxon>
    </lineage>
</organism>
<evidence type="ECO:0000256" key="6">
    <source>
        <dbReference type="ARBA" id="ARBA00022989"/>
    </source>
</evidence>
<comment type="caution">
    <text evidence="12">The sequence shown here is derived from an EMBL/GenBank/DDBJ whole genome shotgun (WGS) entry which is preliminary data.</text>
</comment>
<evidence type="ECO:0000256" key="4">
    <source>
        <dbReference type="ARBA" id="ARBA00022692"/>
    </source>
</evidence>
<evidence type="ECO:0000256" key="9">
    <source>
        <dbReference type="SAM" id="MobiDB-lite"/>
    </source>
</evidence>
<dbReference type="AlphaFoldDB" id="A0A507EBU7"/>
<evidence type="ECO:0000313" key="12">
    <source>
        <dbReference type="EMBL" id="TPX61284.1"/>
    </source>
</evidence>
<dbReference type="InterPro" id="IPR000727">
    <property type="entry name" value="T_SNARE_dom"/>
</dbReference>
<protein>
    <recommendedName>
        <fullName evidence="11">t-SNARE coiled-coil homology domain-containing protein</fullName>
    </recommendedName>
</protein>
<dbReference type="Proteomes" id="UP000318582">
    <property type="component" value="Unassembled WGS sequence"/>
</dbReference>
<dbReference type="Pfam" id="PF10496">
    <property type="entry name" value="Syntaxin-18_N"/>
    <property type="match status" value="1"/>
</dbReference>
<evidence type="ECO:0000256" key="7">
    <source>
        <dbReference type="ARBA" id="ARBA00023054"/>
    </source>
</evidence>
<sequence>MTDITGDFKAILQARKKAGKFANTASGSSSVLNDTQHNVLKSGKRRDAKHDVNDPYLKEGYRLLDQIIQLHYFLTRAQKYYLNIATASGLSHLGHDDERHAAAAGASGGVLGALLKSLPKHRAFTESEREAMDTQVQGIVAGLFERTAALAKIAEQPPPKSSAPAGLAALFGGESDEMARQKREHYQQQQHRQAIVWLLQKRLLDASHVQKHMQERLLRQRLQKQETFLYSSAPATQPPRRPKSASTATPFLPFNLSLSALPSSLSASITSSALSLTNSGRGSARGNKPPSSLAYPPGKSDPMATSSAELLHQQQQQQHQLPPEEDVAAILTPREKMMLENANAEMLETLESSLDQVRRTTNVLQEISTLHGRLAYELQTQATTIDALYEEAWKTTDTVQRGNAQLVSAQRRFGAARIWVLLFLVTASVVLWFLDYYS</sequence>
<dbReference type="GO" id="GO:0015031">
    <property type="term" value="P:protein transport"/>
    <property type="evidence" value="ECO:0007669"/>
    <property type="project" value="UniProtKB-KW"/>
</dbReference>